<protein>
    <submittedName>
        <fullName evidence="6">IclR family transcriptional regulator</fullName>
    </submittedName>
</protein>
<keyword evidence="7" id="KW-1185">Reference proteome</keyword>
<evidence type="ECO:0000313" key="6">
    <source>
        <dbReference type="EMBL" id="MFB9575863.1"/>
    </source>
</evidence>
<keyword evidence="1" id="KW-0805">Transcription regulation</keyword>
<keyword evidence="2" id="KW-0238">DNA-binding</keyword>
<gene>
    <name evidence="6" type="ORF">ACFFTL_27160</name>
</gene>
<evidence type="ECO:0000259" key="4">
    <source>
        <dbReference type="PROSITE" id="PS51077"/>
    </source>
</evidence>
<feature type="domain" description="IclR-ED" evidence="5">
    <location>
        <begin position="79"/>
        <end position="233"/>
    </location>
</feature>
<dbReference type="PROSITE" id="PS51078">
    <property type="entry name" value="ICLR_ED"/>
    <property type="match status" value="1"/>
</dbReference>
<dbReference type="PANTHER" id="PTHR30136:SF24">
    <property type="entry name" value="HTH-TYPE TRANSCRIPTIONAL REPRESSOR ALLR"/>
    <property type="match status" value="1"/>
</dbReference>
<feature type="domain" description="HTH iclR-type" evidence="4">
    <location>
        <begin position="17"/>
        <end position="78"/>
    </location>
</feature>
<dbReference type="Pfam" id="PF01614">
    <property type="entry name" value="IclR_C"/>
    <property type="match status" value="1"/>
</dbReference>
<dbReference type="PANTHER" id="PTHR30136">
    <property type="entry name" value="HELIX-TURN-HELIX TRANSCRIPTIONAL REGULATOR, ICLR FAMILY"/>
    <property type="match status" value="1"/>
</dbReference>
<evidence type="ECO:0000256" key="3">
    <source>
        <dbReference type="ARBA" id="ARBA00023163"/>
    </source>
</evidence>
<dbReference type="InterPro" id="IPR036390">
    <property type="entry name" value="WH_DNA-bd_sf"/>
</dbReference>
<evidence type="ECO:0000259" key="5">
    <source>
        <dbReference type="PROSITE" id="PS51078"/>
    </source>
</evidence>
<evidence type="ECO:0000313" key="7">
    <source>
        <dbReference type="Proteomes" id="UP001589710"/>
    </source>
</evidence>
<reference evidence="6 7" key="1">
    <citation type="submission" date="2024-09" db="EMBL/GenBank/DDBJ databases">
        <authorList>
            <person name="Sun Q."/>
            <person name="Mori K."/>
        </authorList>
    </citation>
    <scope>NUCLEOTIDE SEQUENCE [LARGE SCALE GENOMIC DNA]</scope>
    <source>
        <strain evidence="6 7">JCM 3331</strain>
    </source>
</reference>
<dbReference type="Gene3D" id="3.30.450.40">
    <property type="match status" value="2"/>
</dbReference>
<dbReference type="PROSITE" id="PS51077">
    <property type="entry name" value="HTH_ICLR"/>
    <property type="match status" value="1"/>
</dbReference>
<dbReference type="Pfam" id="PF09339">
    <property type="entry name" value="HTH_IclR"/>
    <property type="match status" value="1"/>
</dbReference>
<dbReference type="EMBL" id="JBHMCG010000115">
    <property type="protein sequence ID" value="MFB9575863.1"/>
    <property type="molecule type" value="Genomic_DNA"/>
</dbReference>
<comment type="caution">
    <text evidence="6">The sequence shown here is derived from an EMBL/GenBank/DDBJ whole genome shotgun (WGS) entry which is preliminary data.</text>
</comment>
<dbReference type="Gene3D" id="1.10.10.10">
    <property type="entry name" value="Winged helix-like DNA-binding domain superfamily/Winged helix DNA-binding domain"/>
    <property type="match status" value="1"/>
</dbReference>
<name>A0ABV5RDC9_9ACTN</name>
<dbReference type="RefSeq" id="WP_345513922.1">
    <property type="nucleotide sequence ID" value="NZ_BAAAXD010000027.1"/>
</dbReference>
<proteinExistence type="predicted"/>
<evidence type="ECO:0000256" key="1">
    <source>
        <dbReference type="ARBA" id="ARBA00023015"/>
    </source>
</evidence>
<dbReference type="InterPro" id="IPR036388">
    <property type="entry name" value="WH-like_DNA-bd_sf"/>
</dbReference>
<organism evidence="6 7">
    <name type="scientific">Streptomyces yanii</name>
    <dbReference type="NCBI Taxonomy" id="78510"/>
    <lineage>
        <taxon>Bacteria</taxon>
        <taxon>Bacillati</taxon>
        <taxon>Actinomycetota</taxon>
        <taxon>Actinomycetes</taxon>
        <taxon>Kitasatosporales</taxon>
        <taxon>Streptomycetaceae</taxon>
        <taxon>Streptomyces</taxon>
    </lineage>
</organism>
<dbReference type="InterPro" id="IPR005471">
    <property type="entry name" value="Tscrpt_reg_IclR_N"/>
</dbReference>
<dbReference type="InterPro" id="IPR014757">
    <property type="entry name" value="Tscrpt_reg_IclR_C"/>
</dbReference>
<sequence length="233" mass="24347">MSDKPVPDKTSSRTTASQTLARGLTTLGLVAGTPHGLAVQDVADRLGVHRTVAYRILTTLAEFRLVFRGADGRYRAGSGTAALARGYAAGIREASLPVLRRTADELRATVALIAAEGDDAVAVAVVEPQSVDYHLSYRVGSRNPIGVGAAGLALASFRAPSPDDSAELAEVRERGYAMTFGRVEPGAFGVAVPLRSADPAMQLCVNLITTREEVARASVTGMLAAAEELSRSV</sequence>
<dbReference type="Proteomes" id="UP001589710">
    <property type="component" value="Unassembled WGS sequence"/>
</dbReference>
<dbReference type="InterPro" id="IPR029016">
    <property type="entry name" value="GAF-like_dom_sf"/>
</dbReference>
<keyword evidence="3" id="KW-0804">Transcription</keyword>
<dbReference type="SUPFAM" id="SSF46785">
    <property type="entry name" value="Winged helix' DNA-binding domain"/>
    <property type="match status" value="1"/>
</dbReference>
<dbReference type="SMART" id="SM00346">
    <property type="entry name" value="HTH_ICLR"/>
    <property type="match status" value="1"/>
</dbReference>
<dbReference type="SUPFAM" id="SSF55781">
    <property type="entry name" value="GAF domain-like"/>
    <property type="match status" value="1"/>
</dbReference>
<dbReference type="InterPro" id="IPR050707">
    <property type="entry name" value="HTH_MetabolicPath_Reg"/>
</dbReference>
<accession>A0ABV5RDC9</accession>
<evidence type="ECO:0000256" key="2">
    <source>
        <dbReference type="ARBA" id="ARBA00023125"/>
    </source>
</evidence>